<dbReference type="OrthoDB" id="9787061at2"/>
<comment type="similarity">
    <text evidence="6 7">Belongs to the LipB family.</text>
</comment>
<evidence type="ECO:0000256" key="3">
    <source>
        <dbReference type="ARBA" id="ARBA00022679"/>
    </source>
</evidence>
<proteinExistence type="inferred from homology"/>
<comment type="catalytic activity">
    <reaction evidence="6 7">
        <text>octanoyl-[ACP] + L-lysyl-[protein] = N(6)-octanoyl-L-lysyl-[protein] + holo-[ACP] + H(+)</text>
        <dbReference type="Rhea" id="RHEA:17665"/>
        <dbReference type="Rhea" id="RHEA-COMP:9636"/>
        <dbReference type="Rhea" id="RHEA-COMP:9685"/>
        <dbReference type="Rhea" id="RHEA-COMP:9752"/>
        <dbReference type="Rhea" id="RHEA-COMP:9928"/>
        <dbReference type="ChEBI" id="CHEBI:15378"/>
        <dbReference type="ChEBI" id="CHEBI:29969"/>
        <dbReference type="ChEBI" id="CHEBI:64479"/>
        <dbReference type="ChEBI" id="CHEBI:78463"/>
        <dbReference type="ChEBI" id="CHEBI:78809"/>
        <dbReference type="EC" id="2.3.1.181"/>
    </reaction>
</comment>
<dbReference type="InterPro" id="IPR004143">
    <property type="entry name" value="BPL_LPL_catalytic"/>
</dbReference>
<dbReference type="EMBL" id="CP031769">
    <property type="protein sequence ID" value="AXR06414.1"/>
    <property type="molecule type" value="Genomic_DNA"/>
</dbReference>
<comment type="pathway">
    <text evidence="1 6 7">Protein modification; protein lipoylation via endogenous pathway; protein N(6)-(lipoyl)lysine from octanoyl-[acyl-carrier-protein]: step 1/2.</text>
</comment>
<dbReference type="PANTHER" id="PTHR10993">
    <property type="entry name" value="OCTANOYLTRANSFERASE"/>
    <property type="match status" value="1"/>
</dbReference>
<dbReference type="HAMAP" id="MF_00013">
    <property type="entry name" value="LipB"/>
    <property type="match status" value="1"/>
</dbReference>
<keyword evidence="3 6" id="KW-0808">Transferase</keyword>
<name>A0A346NLK7_9ALTE</name>
<evidence type="ECO:0000313" key="13">
    <source>
        <dbReference type="Proteomes" id="UP000262073"/>
    </source>
</evidence>
<gene>
    <name evidence="6 12" type="primary">lipB</name>
    <name evidence="12" type="ORF">D0Y50_08575</name>
</gene>
<dbReference type="PANTHER" id="PTHR10993:SF7">
    <property type="entry name" value="LIPOYLTRANSFERASE 2, MITOCHONDRIAL-RELATED"/>
    <property type="match status" value="1"/>
</dbReference>
<dbReference type="EC" id="2.3.1.181" evidence="6 7"/>
<dbReference type="AlphaFoldDB" id="A0A346NLK7"/>
<comment type="subcellular location">
    <subcellularLocation>
        <location evidence="6">Cytoplasm</location>
    </subcellularLocation>
</comment>
<evidence type="ECO:0000256" key="9">
    <source>
        <dbReference type="PIRSR" id="PIRSR016262-2"/>
    </source>
</evidence>
<feature type="binding site" evidence="6 9">
    <location>
        <begin position="140"/>
        <end position="142"/>
    </location>
    <ligand>
        <name>substrate</name>
    </ligand>
</feature>
<dbReference type="InterPro" id="IPR000544">
    <property type="entry name" value="Octanoyltransferase"/>
</dbReference>
<dbReference type="PIRSF" id="PIRSF016262">
    <property type="entry name" value="LPLase"/>
    <property type="match status" value="1"/>
</dbReference>
<dbReference type="SUPFAM" id="SSF55681">
    <property type="entry name" value="Class II aaRS and biotin synthetases"/>
    <property type="match status" value="1"/>
</dbReference>
<dbReference type="GO" id="GO:0033819">
    <property type="term" value="F:lipoyl(octanoyl) transferase activity"/>
    <property type="evidence" value="ECO:0007669"/>
    <property type="project" value="UniProtKB-EC"/>
</dbReference>
<keyword evidence="4 6" id="KW-0012">Acyltransferase</keyword>
<evidence type="ECO:0000256" key="8">
    <source>
        <dbReference type="PIRSR" id="PIRSR016262-1"/>
    </source>
</evidence>
<comment type="function">
    <text evidence="5 6 7">Catalyzes the transfer of endogenously produced octanoic acid from octanoyl-acyl-carrier-protein onto the lipoyl domains of lipoate-dependent enzymes. Lipoyl-ACP can also act as a substrate although octanoyl-ACP is likely to be the physiological substrate.</text>
</comment>
<dbReference type="Gene3D" id="3.30.930.10">
    <property type="entry name" value="Bira Bifunctional Protein, Domain 2"/>
    <property type="match status" value="1"/>
</dbReference>
<dbReference type="NCBIfam" id="TIGR00214">
    <property type="entry name" value="lipB"/>
    <property type="match status" value="1"/>
</dbReference>
<dbReference type="PROSITE" id="PS51733">
    <property type="entry name" value="BPL_LPL_CATALYTIC"/>
    <property type="match status" value="1"/>
</dbReference>
<protein>
    <recommendedName>
        <fullName evidence="6 7">Octanoyltransferase</fullName>
        <ecNumber evidence="6 7">2.3.1.181</ecNumber>
    </recommendedName>
    <alternativeName>
        <fullName evidence="6">Lipoate-protein ligase B</fullName>
    </alternativeName>
    <alternativeName>
        <fullName evidence="6">Lipoyl/octanoyl transferase</fullName>
    </alternativeName>
    <alternativeName>
        <fullName evidence="6">Octanoyl-[acyl-carrier-protein]-protein N-octanoyltransferase</fullName>
    </alternativeName>
</protein>
<feature type="site" description="Lowers pKa of active site Cys" evidence="6 10">
    <location>
        <position position="137"/>
    </location>
</feature>
<dbReference type="InterPro" id="IPR045864">
    <property type="entry name" value="aa-tRNA-synth_II/BPL/LPL"/>
</dbReference>
<keyword evidence="2 6" id="KW-0963">Cytoplasm</keyword>
<organism evidence="12 13">
    <name type="scientific">Salinimonas sediminis</name>
    <dbReference type="NCBI Taxonomy" id="2303538"/>
    <lineage>
        <taxon>Bacteria</taxon>
        <taxon>Pseudomonadati</taxon>
        <taxon>Pseudomonadota</taxon>
        <taxon>Gammaproteobacteria</taxon>
        <taxon>Alteromonadales</taxon>
        <taxon>Alteromonadaceae</taxon>
        <taxon>Alteromonas/Salinimonas group</taxon>
        <taxon>Salinimonas</taxon>
    </lineage>
</organism>
<keyword evidence="13" id="KW-1185">Reference proteome</keyword>
<dbReference type="GO" id="GO:0009249">
    <property type="term" value="P:protein lipoylation"/>
    <property type="evidence" value="ECO:0007669"/>
    <property type="project" value="InterPro"/>
</dbReference>
<evidence type="ECO:0000256" key="10">
    <source>
        <dbReference type="PIRSR" id="PIRSR016262-3"/>
    </source>
</evidence>
<evidence type="ECO:0000256" key="1">
    <source>
        <dbReference type="ARBA" id="ARBA00004821"/>
    </source>
</evidence>
<dbReference type="GO" id="GO:0005737">
    <property type="term" value="C:cytoplasm"/>
    <property type="evidence" value="ECO:0007669"/>
    <property type="project" value="UniProtKB-SubCell"/>
</dbReference>
<evidence type="ECO:0000256" key="6">
    <source>
        <dbReference type="HAMAP-Rule" id="MF_00013"/>
    </source>
</evidence>
<feature type="domain" description="BPL/LPL catalytic" evidence="11">
    <location>
        <begin position="34"/>
        <end position="209"/>
    </location>
</feature>
<dbReference type="KEGG" id="salm:D0Y50_08575"/>
<reference evidence="12 13" key="1">
    <citation type="submission" date="2018-08" db="EMBL/GenBank/DDBJ databases">
        <title>Salinimonas sediminis sp. nov., a piezophilic bacterium isolated from a deep-sea sediment sample from the New Britain Trench.</title>
        <authorList>
            <person name="Cao J."/>
        </authorList>
    </citation>
    <scope>NUCLEOTIDE SEQUENCE [LARGE SCALE GENOMIC DNA]</scope>
    <source>
        <strain evidence="12 13">N102</strain>
    </source>
</reference>
<feature type="binding site" evidence="6 9">
    <location>
        <begin position="153"/>
        <end position="155"/>
    </location>
    <ligand>
        <name>substrate</name>
    </ligand>
</feature>
<evidence type="ECO:0000256" key="7">
    <source>
        <dbReference type="PIRNR" id="PIRNR016262"/>
    </source>
</evidence>
<feature type="active site" description="Acyl-thioester intermediate" evidence="6 8">
    <location>
        <position position="171"/>
    </location>
</feature>
<dbReference type="Proteomes" id="UP000262073">
    <property type="component" value="Chromosome"/>
</dbReference>
<dbReference type="CDD" id="cd16444">
    <property type="entry name" value="LipB"/>
    <property type="match status" value="1"/>
</dbReference>
<feature type="binding site" evidence="6 9">
    <location>
        <begin position="73"/>
        <end position="80"/>
    </location>
    <ligand>
        <name>substrate</name>
    </ligand>
</feature>
<dbReference type="InterPro" id="IPR020605">
    <property type="entry name" value="Octanoyltransferase_CS"/>
</dbReference>
<dbReference type="UniPathway" id="UPA00538">
    <property type="reaction ID" value="UER00592"/>
</dbReference>
<comment type="miscellaneous">
    <text evidence="6">In the reaction, the free carboxyl group of octanoic acid is attached via an amide linkage to the epsilon-amino group of a specific lysine residue of lipoyl domains of lipoate-dependent enzymes.</text>
</comment>
<dbReference type="Pfam" id="PF21948">
    <property type="entry name" value="LplA-B_cat"/>
    <property type="match status" value="1"/>
</dbReference>
<evidence type="ECO:0000256" key="2">
    <source>
        <dbReference type="ARBA" id="ARBA00022490"/>
    </source>
</evidence>
<sequence length="218" mass="24020">MATDNPALVIRQLGRQAYLPVWHKMQQFTDTRDVHCADEIWLVEHDAVFTQGQAGKAEHILMAGDIPVVNVDRGGQVTYHGPGQQVIYLLLDIKRRKLGVRHLVTAMENAVVALLAEYSITAYAKKDAPGVYVDEQKVCSLGLRIRRGCSFHGLALNVAMDLSPFDRINPCGYAGMQMIDTQRLGGPASMAEAGPALVAKLLNELTIQDTLYKEGFDE</sequence>
<dbReference type="NCBIfam" id="NF010922">
    <property type="entry name" value="PRK14342.1"/>
    <property type="match status" value="1"/>
</dbReference>
<dbReference type="PROSITE" id="PS01313">
    <property type="entry name" value="LIPB"/>
    <property type="match status" value="1"/>
</dbReference>
<accession>A0A346NLK7</accession>
<evidence type="ECO:0000259" key="11">
    <source>
        <dbReference type="PROSITE" id="PS51733"/>
    </source>
</evidence>
<dbReference type="FunFam" id="3.30.930.10:FF:000020">
    <property type="entry name" value="Octanoyltransferase"/>
    <property type="match status" value="1"/>
</dbReference>
<evidence type="ECO:0000256" key="5">
    <source>
        <dbReference type="ARBA" id="ARBA00024732"/>
    </source>
</evidence>
<evidence type="ECO:0000313" key="12">
    <source>
        <dbReference type="EMBL" id="AXR06414.1"/>
    </source>
</evidence>
<evidence type="ECO:0000256" key="4">
    <source>
        <dbReference type="ARBA" id="ARBA00023315"/>
    </source>
</evidence>